<dbReference type="Proteomes" id="UP000813444">
    <property type="component" value="Unassembled WGS sequence"/>
</dbReference>
<sequence length="386" mass="43375">MLAAKAGAEDVFRALSKCAHLHVVLRELLRVFNEESKVIWWFSTCLEEQALSATITDDDLLFQCMAQFPHGSKLVKLVIDRRVSPSAMKTMSICPSWPPEPCTPVIWALFARPRIENDPILALLSRCNAELPTYKTPKTKISAAFACLLDKTRIPILNALLEKDRDHVLAYTIPGPIFSHIASYPEPITEVVDEELTLDMAALHLGNLKAFQSLGGGGEANDGSLHIAAQLALPDFVDYLLDQHDPNHKTDGGGIPLAMACGAKENSWCKFANEEGDYRDRQNRTIQQLAKQTRSDWKWHGTGLLHIALENGVRVTEMMIEALDILNDVERDERYLYLDKEGLYYSPYQWLLRFRPDIKEAEALARCLTEAGLSWQPVAPSADWMC</sequence>
<dbReference type="EMBL" id="JAGPNK010000001">
    <property type="protein sequence ID" value="KAH7329509.1"/>
    <property type="molecule type" value="Genomic_DNA"/>
</dbReference>
<comment type="caution">
    <text evidence="1">The sequence shown here is derived from an EMBL/GenBank/DDBJ whole genome shotgun (WGS) entry which is preliminary data.</text>
</comment>
<reference evidence="1" key="1">
    <citation type="journal article" date="2021" name="Nat. Commun.">
        <title>Genetic determinants of endophytism in the Arabidopsis root mycobiome.</title>
        <authorList>
            <person name="Mesny F."/>
            <person name="Miyauchi S."/>
            <person name="Thiergart T."/>
            <person name="Pickel B."/>
            <person name="Atanasova L."/>
            <person name="Karlsson M."/>
            <person name="Huettel B."/>
            <person name="Barry K.W."/>
            <person name="Haridas S."/>
            <person name="Chen C."/>
            <person name="Bauer D."/>
            <person name="Andreopoulos W."/>
            <person name="Pangilinan J."/>
            <person name="LaButti K."/>
            <person name="Riley R."/>
            <person name="Lipzen A."/>
            <person name="Clum A."/>
            <person name="Drula E."/>
            <person name="Henrissat B."/>
            <person name="Kohler A."/>
            <person name="Grigoriev I.V."/>
            <person name="Martin F.M."/>
            <person name="Hacquard S."/>
        </authorList>
    </citation>
    <scope>NUCLEOTIDE SEQUENCE</scope>
    <source>
        <strain evidence="1">MPI-CAGE-CH-0235</strain>
    </source>
</reference>
<proteinExistence type="predicted"/>
<name>A0A8K0T305_9HYPO</name>
<keyword evidence="2" id="KW-1185">Reference proteome</keyword>
<dbReference type="Gene3D" id="1.25.40.20">
    <property type="entry name" value="Ankyrin repeat-containing domain"/>
    <property type="match status" value="1"/>
</dbReference>
<dbReference type="SUPFAM" id="SSF48403">
    <property type="entry name" value="Ankyrin repeat"/>
    <property type="match status" value="1"/>
</dbReference>
<dbReference type="InterPro" id="IPR036770">
    <property type="entry name" value="Ankyrin_rpt-contain_sf"/>
</dbReference>
<dbReference type="OrthoDB" id="3182339at2759"/>
<evidence type="ECO:0000313" key="2">
    <source>
        <dbReference type="Proteomes" id="UP000813444"/>
    </source>
</evidence>
<organism evidence="1 2">
    <name type="scientific">Stachybotrys elegans</name>
    <dbReference type="NCBI Taxonomy" id="80388"/>
    <lineage>
        <taxon>Eukaryota</taxon>
        <taxon>Fungi</taxon>
        <taxon>Dikarya</taxon>
        <taxon>Ascomycota</taxon>
        <taxon>Pezizomycotina</taxon>
        <taxon>Sordariomycetes</taxon>
        <taxon>Hypocreomycetidae</taxon>
        <taxon>Hypocreales</taxon>
        <taxon>Stachybotryaceae</taxon>
        <taxon>Stachybotrys</taxon>
    </lineage>
</organism>
<gene>
    <name evidence="1" type="ORF">B0I35DRAFT_46526</name>
</gene>
<evidence type="ECO:0000313" key="1">
    <source>
        <dbReference type="EMBL" id="KAH7329509.1"/>
    </source>
</evidence>
<protein>
    <submittedName>
        <fullName evidence="1">Uncharacterized protein</fullName>
    </submittedName>
</protein>
<accession>A0A8K0T305</accession>
<dbReference type="AlphaFoldDB" id="A0A8K0T305"/>